<feature type="binding site" evidence="16">
    <location>
        <position position="86"/>
    </location>
    <ligand>
        <name>GTP</name>
        <dbReference type="ChEBI" id="CHEBI:37565"/>
    </ligand>
</feature>
<dbReference type="EC" id="2.7.1.156" evidence="14"/>
<evidence type="ECO:0000313" key="18">
    <source>
        <dbReference type="Proteomes" id="UP000184292"/>
    </source>
</evidence>
<comment type="pathway">
    <text evidence="5 14">Cofactor biosynthesis; adenosylcobalamin biosynthesis; adenosylcobalamin from cob(II)yrinate a,c-diamide: step 6/7.</text>
</comment>
<proteinExistence type="inferred from homology"/>
<feature type="binding site" evidence="16">
    <location>
        <begin position="53"/>
        <end position="56"/>
    </location>
    <ligand>
        <name>GTP</name>
        <dbReference type="ChEBI" id="CHEBI:37565"/>
    </ligand>
</feature>
<organism evidence="17 18">
    <name type="scientific">Wenxinia saemankumensis</name>
    <dbReference type="NCBI Taxonomy" id="1447782"/>
    <lineage>
        <taxon>Bacteria</taxon>
        <taxon>Pseudomonadati</taxon>
        <taxon>Pseudomonadota</taxon>
        <taxon>Alphaproteobacteria</taxon>
        <taxon>Rhodobacterales</taxon>
        <taxon>Roseobacteraceae</taxon>
        <taxon>Wenxinia</taxon>
    </lineage>
</organism>
<sequence length="175" mass="18115">MSLQKFSLVLGGAASGKSSYAEALVTQSDFRPVYVATAEAHDDEMRAKIAAHRDARAGRGWVTIEESRNVAARLTERAPDEAVLIDCATLWLTNVLLAGGDVEAEGEALLAGIAACAAPVVLVSNEVGAGIVPETALGRRFRAAQGRLNQRAAAAADLVVLVTAGLPLALKGTLP</sequence>
<dbReference type="STRING" id="1447782.SAMN05444417_2322"/>
<keyword evidence="18" id="KW-1185">Reference proteome</keyword>
<evidence type="ECO:0000256" key="2">
    <source>
        <dbReference type="ARBA" id="ARBA00000711"/>
    </source>
</evidence>
<dbReference type="CDD" id="cd00544">
    <property type="entry name" value="CobU"/>
    <property type="match status" value="1"/>
</dbReference>
<reference evidence="17 18" key="1">
    <citation type="submission" date="2016-11" db="EMBL/GenBank/DDBJ databases">
        <authorList>
            <person name="Jaros S."/>
            <person name="Januszkiewicz K."/>
            <person name="Wedrychowicz H."/>
        </authorList>
    </citation>
    <scope>NUCLEOTIDE SEQUENCE [LARGE SCALE GENOMIC DNA]</scope>
    <source>
        <strain evidence="17 18">DSM 100565</strain>
    </source>
</reference>
<dbReference type="RefSeq" id="WP_073330474.1">
    <property type="nucleotide sequence ID" value="NZ_FQYO01000004.1"/>
</dbReference>
<feature type="binding site" evidence="16">
    <location>
        <begin position="11"/>
        <end position="18"/>
    </location>
    <ligand>
        <name>GTP</name>
        <dbReference type="ChEBI" id="CHEBI:37565"/>
    </ligand>
</feature>
<evidence type="ECO:0000256" key="3">
    <source>
        <dbReference type="ARBA" id="ARBA00001522"/>
    </source>
</evidence>
<feature type="active site" description="GMP-histidine intermediate" evidence="15">
    <location>
        <position position="52"/>
    </location>
</feature>
<dbReference type="OrthoDB" id="9788370at2"/>
<evidence type="ECO:0000256" key="9">
    <source>
        <dbReference type="ARBA" id="ARBA00022679"/>
    </source>
</evidence>
<gene>
    <name evidence="17" type="ORF">SAMN05444417_2322</name>
</gene>
<comment type="pathway">
    <text evidence="6 14">Cofactor biosynthesis; adenosylcobalamin biosynthesis; adenosylcobalamin from cob(II)yrinate a,c-diamide: step 5/7.</text>
</comment>
<keyword evidence="11 14" id="KW-0418">Kinase</keyword>
<comment type="catalytic activity">
    <reaction evidence="3">
        <text>adenosylcob(III)inamide + GTP = adenosylcob(III)inamide phosphate + GDP + H(+)</text>
        <dbReference type="Rhea" id="RHEA:15765"/>
        <dbReference type="ChEBI" id="CHEBI:2480"/>
        <dbReference type="ChEBI" id="CHEBI:15378"/>
        <dbReference type="ChEBI" id="CHEBI:37565"/>
        <dbReference type="ChEBI" id="CHEBI:58189"/>
        <dbReference type="ChEBI" id="CHEBI:58502"/>
        <dbReference type="EC" id="2.7.1.156"/>
    </reaction>
</comment>
<evidence type="ECO:0000256" key="14">
    <source>
        <dbReference type="PIRNR" id="PIRNR006135"/>
    </source>
</evidence>
<keyword evidence="12 14" id="KW-0067">ATP-binding</keyword>
<dbReference type="EC" id="2.7.7.62" evidence="14"/>
<evidence type="ECO:0000256" key="10">
    <source>
        <dbReference type="ARBA" id="ARBA00022741"/>
    </source>
</evidence>
<dbReference type="InterPro" id="IPR003203">
    <property type="entry name" value="CobU/CobP"/>
</dbReference>
<evidence type="ECO:0000313" key="17">
    <source>
        <dbReference type="EMBL" id="SHI97213.1"/>
    </source>
</evidence>
<keyword evidence="17" id="KW-0548">Nucleotidyltransferase</keyword>
<dbReference type="PANTHER" id="PTHR34848">
    <property type="match status" value="1"/>
</dbReference>
<dbReference type="GO" id="GO:0008820">
    <property type="term" value="F:cobinamide phosphate guanylyltransferase activity"/>
    <property type="evidence" value="ECO:0007669"/>
    <property type="project" value="UniProtKB-UniRule"/>
</dbReference>
<keyword evidence="9 14" id="KW-0808">Transferase</keyword>
<dbReference type="UniPathway" id="UPA00148">
    <property type="reaction ID" value="UER00236"/>
</dbReference>
<dbReference type="AlphaFoldDB" id="A0A1M6FHS9"/>
<dbReference type="NCBIfam" id="NF004469">
    <property type="entry name" value="PRK05800.1"/>
    <property type="match status" value="1"/>
</dbReference>
<evidence type="ECO:0000256" key="4">
    <source>
        <dbReference type="ARBA" id="ARBA00003889"/>
    </source>
</evidence>
<evidence type="ECO:0000256" key="1">
    <source>
        <dbReference type="ARBA" id="ARBA00000312"/>
    </source>
</evidence>
<evidence type="ECO:0000256" key="7">
    <source>
        <dbReference type="ARBA" id="ARBA00007490"/>
    </source>
</evidence>
<dbReference type="Gene3D" id="3.40.50.300">
    <property type="entry name" value="P-loop containing nucleotide triphosphate hydrolases"/>
    <property type="match status" value="1"/>
</dbReference>
<dbReference type="EMBL" id="FQYO01000004">
    <property type="protein sequence ID" value="SHI97213.1"/>
    <property type="molecule type" value="Genomic_DNA"/>
</dbReference>
<dbReference type="InterPro" id="IPR027417">
    <property type="entry name" value="P-loop_NTPase"/>
</dbReference>
<dbReference type="GO" id="GO:0005524">
    <property type="term" value="F:ATP binding"/>
    <property type="evidence" value="ECO:0007669"/>
    <property type="project" value="UniProtKB-UniRule"/>
</dbReference>
<evidence type="ECO:0000256" key="12">
    <source>
        <dbReference type="ARBA" id="ARBA00022840"/>
    </source>
</evidence>
<protein>
    <recommendedName>
        <fullName evidence="14">Bifunctional adenosylcobalamin biosynthesis protein</fullName>
        <ecNumber evidence="14">2.7.1.156</ecNumber>
        <ecNumber evidence="14">2.7.7.62</ecNumber>
    </recommendedName>
</protein>
<evidence type="ECO:0000256" key="8">
    <source>
        <dbReference type="ARBA" id="ARBA00022573"/>
    </source>
</evidence>
<evidence type="ECO:0000256" key="15">
    <source>
        <dbReference type="PIRSR" id="PIRSR006135-1"/>
    </source>
</evidence>
<dbReference type="SUPFAM" id="SSF52540">
    <property type="entry name" value="P-loop containing nucleoside triphosphate hydrolases"/>
    <property type="match status" value="1"/>
</dbReference>
<comment type="function">
    <text evidence="4 14">Catalyzes ATP-dependent phosphorylation of adenosylcobinamide and addition of GMP to adenosylcobinamide phosphate.</text>
</comment>
<dbReference type="Proteomes" id="UP000184292">
    <property type="component" value="Unassembled WGS sequence"/>
</dbReference>
<evidence type="ECO:0000256" key="16">
    <source>
        <dbReference type="PIRSR" id="PIRSR006135-2"/>
    </source>
</evidence>
<evidence type="ECO:0000256" key="6">
    <source>
        <dbReference type="ARBA" id="ARBA00005159"/>
    </source>
</evidence>
<evidence type="ECO:0000256" key="13">
    <source>
        <dbReference type="ARBA" id="ARBA00023134"/>
    </source>
</evidence>
<accession>A0A1M6FHS9</accession>
<dbReference type="PANTHER" id="PTHR34848:SF1">
    <property type="entry name" value="BIFUNCTIONAL ADENOSYLCOBALAMIN BIOSYNTHESIS PROTEIN COBU"/>
    <property type="match status" value="1"/>
</dbReference>
<dbReference type="GO" id="GO:0005525">
    <property type="term" value="F:GTP binding"/>
    <property type="evidence" value="ECO:0007669"/>
    <property type="project" value="UniProtKB-UniRule"/>
</dbReference>
<keyword evidence="8 14" id="KW-0169">Cobalamin biosynthesis</keyword>
<name>A0A1M6FHS9_9RHOB</name>
<comment type="catalytic activity">
    <reaction evidence="1 14">
        <text>adenosylcob(III)inamide + ATP = adenosylcob(III)inamide phosphate + ADP + H(+)</text>
        <dbReference type="Rhea" id="RHEA:15769"/>
        <dbReference type="ChEBI" id="CHEBI:2480"/>
        <dbReference type="ChEBI" id="CHEBI:15378"/>
        <dbReference type="ChEBI" id="CHEBI:30616"/>
        <dbReference type="ChEBI" id="CHEBI:58502"/>
        <dbReference type="ChEBI" id="CHEBI:456216"/>
        <dbReference type="EC" id="2.7.1.156"/>
    </reaction>
</comment>
<feature type="binding site" evidence="16">
    <location>
        <begin position="36"/>
        <end position="38"/>
    </location>
    <ligand>
        <name>GTP</name>
        <dbReference type="ChEBI" id="CHEBI:37565"/>
    </ligand>
</feature>
<comment type="similarity">
    <text evidence="7 14">Belongs to the CobU/CobP family.</text>
</comment>
<dbReference type="PIRSF" id="PIRSF006135">
    <property type="entry name" value="CobU"/>
    <property type="match status" value="1"/>
</dbReference>
<dbReference type="GO" id="GO:0043752">
    <property type="term" value="F:adenosylcobinamide kinase activity"/>
    <property type="evidence" value="ECO:0007669"/>
    <property type="project" value="UniProtKB-EC"/>
</dbReference>
<evidence type="ECO:0000256" key="5">
    <source>
        <dbReference type="ARBA" id="ARBA00004692"/>
    </source>
</evidence>
<dbReference type="GO" id="GO:0009236">
    <property type="term" value="P:cobalamin biosynthetic process"/>
    <property type="evidence" value="ECO:0007669"/>
    <property type="project" value="UniProtKB-UniRule"/>
</dbReference>
<feature type="binding site" evidence="16">
    <location>
        <position position="65"/>
    </location>
    <ligand>
        <name>GTP</name>
        <dbReference type="ChEBI" id="CHEBI:37565"/>
    </ligand>
</feature>
<keyword evidence="10 14" id="KW-0547">Nucleotide-binding</keyword>
<keyword evidence="13 14" id="KW-0342">GTP-binding</keyword>
<evidence type="ECO:0000256" key="11">
    <source>
        <dbReference type="ARBA" id="ARBA00022777"/>
    </source>
</evidence>
<comment type="catalytic activity">
    <reaction evidence="2 14">
        <text>adenosylcob(III)inamide phosphate + GTP + H(+) = adenosylcob(III)inamide-GDP + diphosphate</text>
        <dbReference type="Rhea" id="RHEA:22712"/>
        <dbReference type="ChEBI" id="CHEBI:15378"/>
        <dbReference type="ChEBI" id="CHEBI:33019"/>
        <dbReference type="ChEBI" id="CHEBI:37565"/>
        <dbReference type="ChEBI" id="CHEBI:58502"/>
        <dbReference type="ChEBI" id="CHEBI:60487"/>
        <dbReference type="EC" id="2.7.7.62"/>
    </reaction>
</comment>
<dbReference type="Pfam" id="PF02283">
    <property type="entry name" value="CobU"/>
    <property type="match status" value="1"/>
</dbReference>